<evidence type="ECO:0000313" key="2">
    <source>
        <dbReference type="EMBL" id="CAA9998561.1"/>
    </source>
</evidence>
<dbReference type="EMBL" id="CADCXU010007221">
    <property type="protein sequence ID" value="CAA9998561.1"/>
    <property type="molecule type" value="Genomic_DNA"/>
</dbReference>
<keyword evidence="3" id="KW-1185">Reference proteome</keyword>
<accession>A0A6H5G713</accession>
<dbReference type="AlphaFoldDB" id="A0A6H5G713"/>
<organism evidence="2 3">
    <name type="scientific">Nesidiocoris tenuis</name>
    <dbReference type="NCBI Taxonomy" id="355587"/>
    <lineage>
        <taxon>Eukaryota</taxon>
        <taxon>Metazoa</taxon>
        <taxon>Ecdysozoa</taxon>
        <taxon>Arthropoda</taxon>
        <taxon>Hexapoda</taxon>
        <taxon>Insecta</taxon>
        <taxon>Pterygota</taxon>
        <taxon>Neoptera</taxon>
        <taxon>Paraneoptera</taxon>
        <taxon>Hemiptera</taxon>
        <taxon>Heteroptera</taxon>
        <taxon>Panheteroptera</taxon>
        <taxon>Cimicomorpha</taxon>
        <taxon>Miridae</taxon>
        <taxon>Dicyphina</taxon>
        <taxon>Nesidiocoris</taxon>
    </lineage>
</organism>
<gene>
    <name evidence="1" type="ORF">NTEN_LOCUS4841</name>
    <name evidence="2" type="ORF">NTEN_LOCUS4844</name>
</gene>
<dbReference type="Proteomes" id="UP000479000">
    <property type="component" value="Unassembled WGS sequence"/>
</dbReference>
<evidence type="ECO:0000313" key="3">
    <source>
        <dbReference type="Proteomes" id="UP000479000"/>
    </source>
</evidence>
<reference evidence="2 3" key="1">
    <citation type="submission" date="2020-02" db="EMBL/GenBank/DDBJ databases">
        <authorList>
            <person name="Ferguson B K."/>
        </authorList>
    </citation>
    <scope>NUCLEOTIDE SEQUENCE [LARGE SCALE GENOMIC DNA]</scope>
</reference>
<name>A0A6H5G713_9HEMI</name>
<proteinExistence type="predicted"/>
<sequence>MTAIHSGPECFSSVQKSKKFGKSTVSQYHSKTMTTPATGERILNFDRHAAWHSRVNGPRPNCQQRRAGLRAALIAFGEVFQLRPHENDAPEDGRTAEGTRAITNFESTSCLNSHPQSSSNLRKTTQAPKMDSAKMLYLNSRSNHTHNQTSSRTQTRTHLIVKLKMKPNLMIKLILMNRAQTQNENETRTGIESQTTSIKLKVKLKLKPNPRSKLKLIIKLKLKPELIIKLKLNLKFIIKLIMKVKLKLKLKLKPQHNRTETHNLTYQLNTTTS</sequence>
<dbReference type="EMBL" id="CADCXU010007220">
    <property type="protein sequence ID" value="CAA9998558.1"/>
    <property type="molecule type" value="Genomic_DNA"/>
</dbReference>
<protein>
    <submittedName>
        <fullName evidence="2">Uncharacterized protein</fullName>
    </submittedName>
</protein>
<evidence type="ECO:0000313" key="1">
    <source>
        <dbReference type="EMBL" id="CAA9998558.1"/>
    </source>
</evidence>